<name>W0SDI8_9PROT</name>
<evidence type="ECO:0000259" key="3">
    <source>
        <dbReference type="Pfam" id="PF01323"/>
    </source>
</evidence>
<dbReference type="HOGENOM" id="CLU_069253_1_2_4"/>
<dbReference type="GO" id="GO:0004364">
    <property type="term" value="F:glutathione transferase activity"/>
    <property type="evidence" value="ECO:0007669"/>
    <property type="project" value="TreeGrafter"/>
</dbReference>
<protein>
    <recommendedName>
        <fullName evidence="1">2-hydroxychromene-2-carboxylate isomerase</fullName>
        <ecNumber evidence="1">5.99.1.4</ecNumber>
    </recommendedName>
</protein>
<dbReference type="InterPro" id="IPR001853">
    <property type="entry name" value="DSBA-like_thioredoxin_dom"/>
</dbReference>
<dbReference type="PIRSF" id="PIRSF006386">
    <property type="entry name" value="HCCAis_GSTk"/>
    <property type="match status" value="1"/>
</dbReference>
<dbReference type="InterPro" id="IPR051924">
    <property type="entry name" value="GST_Kappa/NadH"/>
</dbReference>
<dbReference type="GO" id="GO:0004602">
    <property type="term" value="F:glutathione peroxidase activity"/>
    <property type="evidence" value="ECO:0007669"/>
    <property type="project" value="TreeGrafter"/>
</dbReference>
<dbReference type="GO" id="GO:0006749">
    <property type="term" value="P:glutathione metabolic process"/>
    <property type="evidence" value="ECO:0007669"/>
    <property type="project" value="TreeGrafter"/>
</dbReference>
<dbReference type="PANTHER" id="PTHR42943:SF2">
    <property type="entry name" value="GLUTATHIONE S-TRANSFERASE KAPPA 1"/>
    <property type="match status" value="1"/>
</dbReference>
<gene>
    <name evidence="4" type="ORF">SUTH_01019</name>
</gene>
<evidence type="ECO:0000256" key="1">
    <source>
        <dbReference type="PIRNR" id="PIRNR006386"/>
    </source>
</evidence>
<dbReference type="SUPFAM" id="SSF52833">
    <property type="entry name" value="Thioredoxin-like"/>
    <property type="match status" value="1"/>
</dbReference>
<dbReference type="EMBL" id="AP012547">
    <property type="protein sequence ID" value="BAO28825.1"/>
    <property type="molecule type" value="Genomic_DNA"/>
</dbReference>
<accession>W0SDI8</accession>
<dbReference type="EC" id="5.99.1.4" evidence="1"/>
<dbReference type="KEGG" id="shd:SUTH_01019"/>
<feature type="active site" description="Nucleophile" evidence="2">
    <location>
        <position position="15"/>
    </location>
</feature>
<dbReference type="STRING" id="1223802.SUTH_01019"/>
<dbReference type="AlphaFoldDB" id="W0SDI8"/>
<evidence type="ECO:0000313" key="5">
    <source>
        <dbReference type="Proteomes" id="UP000031637"/>
    </source>
</evidence>
<sequence>MTQTIPARWYFDLVSPFAYLHFKRFAELHPALDVELVPVLFAGLLKHWDNKGPAEIVPKRLHTYRSCVWSASQHGIPFRLPPRHPFNPLHALRLLVGLGSPRTAVDAAFDFVFGEGRDVAGEWPLFCARLDVGAAEAATLIADPAVKKQLMDNTAHAAAQGVFGVPTLVVRGENFWGSDTIAWCNAFVDQPRMFEAGEMKRAAEIGIGAARKEAG</sequence>
<comment type="catalytic activity">
    <reaction evidence="1">
        <text>2-hydroxychromene-2-carboxylate = (3E)-4-(2-hydroxyphenyl)-2-oxobut-3-enoate</text>
        <dbReference type="Rhea" id="RHEA:27401"/>
        <dbReference type="ChEBI" id="CHEBI:59350"/>
        <dbReference type="ChEBI" id="CHEBI:59353"/>
        <dbReference type="EC" id="5.99.1.4"/>
    </reaction>
</comment>
<evidence type="ECO:0000256" key="2">
    <source>
        <dbReference type="PIRSR" id="PIRSR006386-1"/>
    </source>
</evidence>
<dbReference type="Proteomes" id="UP000031637">
    <property type="component" value="Chromosome"/>
</dbReference>
<dbReference type="GO" id="GO:0018845">
    <property type="term" value="F:2-hydroxychromene-2-carboxylate isomerase activity"/>
    <property type="evidence" value="ECO:0007669"/>
    <property type="project" value="UniProtKB-UniRule"/>
</dbReference>
<evidence type="ECO:0000313" key="4">
    <source>
        <dbReference type="EMBL" id="BAO28825.1"/>
    </source>
</evidence>
<dbReference type="Pfam" id="PF01323">
    <property type="entry name" value="DSBA"/>
    <property type="match status" value="1"/>
</dbReference>
<comment type="similarity">
    <text evidence="1">Belongs to the GST superfamily. NadH family.</text>
</comment>
<reference evidence="4 5" key="1">
    <citation type="journal article" date="2014" name="Syst. Appl. Microbiol.">
        <title>Complete genomes of freshwater sulfur oxidizers Sulfuricella denitrificans skB26 and Sulfuritalea hydrogenivorans sk43H: genetic insights into the sulfur oxidation pathway of betaproteobacteria.</title>
        <authorList>
            <person name="Watanabe T."/>
            <person name="Kojima H."/>
            <person name="Fukui M."/>
        </authorList>
    </citation>
    <scope>NUCLEOTIDE SEQUENCE [LARGE SCALE GENOMIC DNA]</scope>
    <source>
        <strain evidence="4">DSM22779</strain>
    </source>
</reference>
<dbReference type="InterPro" id="IPR014440">
    <property type="entry name" value="HCCAis_GSTk"/>
</dbReference>
<dbReference type="Gene3D" id="3.40.30.10">
    <property type="entry name" value="Glutaredoxin"/>
    <property type="match status" value="1"/>
</dbReference>
<dbReference type="RefSeq" id="WP_041097568.1">
    <property type="nucleotide sequence ID" value="NZ_AP012547.1"/>
</dbReference>
<keyword evidence="1 4" id="KW-0413">Isomerase</keyword>
<feature type="domain" description="DSBA-like thioredoxin" evidence="3">
    <location>
        <begin position="10"/>
        <end position="181"/>
    </location>
</feature>
<dbReference type="OrthoDB" id="8560325at2"/>
<organism evidence="4 5">
    <name type="scientific">Sulfuritalea hydrogenivorans sk43H</name>
    <dbReference type="NCBI Taxonomy" id="1223802"/>
    <lineage>
        <taxon>Bacteria</taxon>
        <taxon>Pseudomonadati</taxon>
        <taxon>Pseudomonadota</taxon>
        <taxon>Betaproteobacteria</taxon>
        <taxon>Nitrosomonadales</taxon>
        <taxon>Sterolibacteriaceae</taxon>
        <taxon>Sulfuritalea</taxon>
    </lineage>
</organism>
<dbReference type="InterPro" id="IPR036249">
    <property type="entry name" value="Thioredoxin-like_sf"/>
</dbReference>
<keyword evidence="5" id="KW-1185">Reference proteome</keyword>
<dbReference type="PANTHER" id="PTHR42943">
    <property type="entry name" value="GLUTATHIONE S-TRANSFERASE KAPPA"/>
    <property type="match status" value="1"/>
</dbReference>
<proteinExistence type="inferred from homology"/>